<dbReference type="PANTHER" id="PTHR20956:SF12">
    <property type="entry name" value="FLYWCH-TYPE DOMAIN-CONTAINING PROTEIN"/>
    <property type="match status" value="1"/>
</dbReference>
<feature type="domain" description="FLYWCH-type" evidence="4">
    <location>
        <begin position="146"/>
        <end position="205"/>
    </location>
</feature>
<dbReference type="Gene3D" id="2.20.25.240">
    <property type="match status" value="1"/>
</dbReference>
<dbReference type="AlphaFoldDB" id="A0A914CSA5"/>
<reference evidence="6" key="1">
    <citation type="submission" date="2022-11" db="UniProtKB">
        <authorList>
            <consortium name="WormBaseParasite"/>
        </authorList>
    </citation>
    <scope>IDENTIFICATION</scope>
</reference>
<dbReference type="Proteomes" id="UP000887540">
    <property type="component" value="Unplaced"/>
</dbReference>
<evidence type="ECO:0000259" key="4">
    <source>
        <dbReference type="Pfam" id="PF04500"/>
    </source>
</evidence>
<dbReference type="PANTHER" id="PTHR20956">
    <property type="entry name" value="HEH2P"/>
    <property type="match status" value="1"/>
</dbReference>
<proteinExistence type="predicted"/>
<keyword evidence="2" id="KW-0863">Zinc-finger</keyword>
<organism evidence="5 6">
    <name type="scientific">Acrobeloides nanus</name>
    <dbReference type="NCBI Taxonomy" id="290746"/>
    <lineage>
        <taxon>Eukaryota</taxon>
        <taxon>Metazoa</taxon>
        <taxon>Ecdysozoa</taxon>
        <taxon>Nematoda</taxon>
        <taxon>Chromadorea</taxon>
        <taxon>Rhabditida</taxon>
        <taxon>Tylenchina</taxon>
        <taxon>Cephalobomorpha</taxon>
        <taxon>Cephaloboidea</taxon>
        <taxon>Cephalobidae</taxon>
        <taxon>Acrobeloides</taxon>
    </lineage>
</organism>
<dbReference type="Pfam" id="PF04500">
    <property type="entry name" value="FLYWCH"/>
    <property type="match status" value="1"/>
</dbReference>
<protein>
    <submittedName>
        <fullName evidence="6">FLYWCH-type domain-containing protein</fullName>
    </submittedName>
</protein>
<evidence type="ECO:0000313" key="6">
    <source>
        <dbReference type="WBParaSite" id="ACRNAN_scaffold13666.g32112.t1"/>
    </source>
</evidence>
<keyword evidence="5" id="KW-1185">Reference proteome</keyword>
<evidence type="ECO:0000256" key="1">
    <source>
        <dbReference type="ARBA" id="ARBA00022723"/>
    </source>
</evidence>
<sequence length="332" mass="37584">MPILYKCVAERPIVKRDEMAKEKRAHTRPSIVPLGEKVLPVKSEFELLEQSDYVNYGTTQATLFSSIEDALNYQQAGTSNSYESYQEEDMNVDVKDFSAPNSNTQISSSDYDHKNEISMDASWNNSQDDRIANIRIFNEAAKMETVFSSRGKPKLVLDGAMFTLFRVNKDEHVCWRCDEYRKDGCKVRAITLGNDLVELRGLHTHAIDPSRVVAQKIRNTAKLTAMIAPSERTKEIMERSMEQVSPFGEKTRNKMTNLTRLISRYKKAANVKPYALTSMDTHFPTPSELQLDIRPMNSVIPNSLNAILPDELQQPTTSYSIAESLTKLAGSE</sequence>
<evidence type="ECO:0000256" key="3">
    <source>
        <dbReference type="ARBA" id="ARBA00022833"/>
    </source>
</evidence>
<dbReference type="InterPro" id="IPR007588">
    <property type="entry name" value="Znf_FLYWCH"/>
</dbReference>
<keyword evidence="3" id="KW-0862">Zinc</keyword>
<dbReference type="GO" id="GO:0008270">
    <property type="term" value="F:zinc ion binding"/>
    <property type="evidence" value="ECO:0007669"/>
    <property type="project" value="UniProtKB-KW"/>
</dbReference>
<name>A0A914CSA5_9BILA</name>
<accession>A0A914CSA5</accession>
<dbReference type="WBParaSite" id="ACRNAN_scaffold13666.g32112.t1">
    <property type="protein sequence ID" value="ACRNAN_scaffold13666.g32112.t1"/>
    <property type="gene ID" value="ACRNAN_scaffold13666.g32112"/>
</dbReference>
<evidence type="ECO:0000313" key="5">
    <source>
        <dbReference type="Proteomes" id="UP000887540"/>
    </source>
</evidence>
<keyword evidence="1" id="KW-0479">Metal-binding</keyword>
<evidence type="ECO:0000256" key="2">
    <source>
        <dbReference type="ARBA" id="ARBA00022771"/>
    </source>
</evidence>